<evidence type="ECO:0000256" key="2">
    <source>
        <dbReference type="ARBA" id="ARBA00022679"/>
    </source>
</evidence>
<dbReference type="Pfam" id="PF09273">
    <property type="entry name" value="Rubis-subs-bind"/>
    <property type="match status" value="1"/>
</dbReference>
<keyword evidence="1" id="KW-0489">Methyltransferase</keyword>
<feature type="region of interest" description="Disordered" evidence="4">
    <location>
        <begin position="459"/>
        <end position="486"/>
    </location>
</feature>
<accession>A0ABQ9A4J8</accession>
<dbReference type="Pfam" id="PF00856">
    <property type="entry name" value="SET"/>
    <property type="match status" value="1"/>
</dbReference>
<keyword evidence="3" id="KW-0949">S-adenosyl-L-methionine</keyword>
<dbReference type="Gene3D" id="3.90.1410.10">
    <property type="entry name" value="set domain protein methyltransferase, domain 1"/>
    <property type="match status" value="2"/>
</dbReference>
<dbReference type="InterPro" id="IPR036464">
    <property type="entry name" value="Rubisco_LSMT_subst-bd_sf"/>
</dbReference>
<dbReference type="SUPFAM" id="SSF82199">
    <property type="entry name" value="SET domain"/>
    <property type="match status" value="1"/>
</dbReference>
<dbReference type="Gene3D" id="3.90.1420.10">
    <property type="entry name" value="Rubisco LSMT, substrate-binding domain"/>
    <property type="match status" value="1"/>
</dbReference>
<evidence type="ECO:0000313" key="6">
    <source>
        <dbReference type="EMBL" id="KAJ6322862.1"/>
    </source>
</evidence>
<evidence type="ECO:0000259" key="5">
    <source>
        <dbReference type="PROSITE" id="PS50280"/>
    </source>
</evidence>
<reference evidence="6" key="2">
    <citation type="journal article" date="2023" name="Int. J. Mol. Sci.">
        <title>De Novo Assembly and Annotation of 11 Diverse Shrub Willow (Salix) Genomes Reveals Novel Gene Organization in Sex-Linked Regions.</title>
        <authorList>
            <person name="Hyden B."/>
            <person name="Feng K."/>
            <person name="Yates T.B."/>
            <person name="Jawdy S."/>
            <person name="Cereghino C."/>
            <person name="Smart L.B."/>
            <person name="Muchero W."/>
        </authorList>
    </citation>
    <scope>NUCLEOTIDE SEQUENCE</scope>
    <source>
        <tissue evidence="6">Shoot tip</tissue>
    </source>
</reference>
<dbReference type="InterPro" id="IPR050600">
    <property type="entry name" value="SETD3_SETD6_MTase"/>
</dbReference>
<comment type="caution">
    <text evidence="6">The sequence shown here is derived from an EMBL/GenBank/DDBJ whole genome shotgun (WGS) entry which is preliminary data.</text>
</comment>
<evidence type="ECO:0000256" key="3">
    <source>
        <dbReference type="ARBA" id="ARBA00022691"/>
    </source>
</evidence>
<dbReference type="InterPro" id="IPR015353">
    <property type="entry name" value="Rubisco_LSMT_subst-bd"/>
</dbReference>
<dbReference type="InterPro" id="IPR001214">
    <property type="entry name" value="SET_dom"/>
</dbReference>
<evidence type="ECO:0000256" key="1">
    <source>
        <dbReference type="ARBA" id="ARBA00022603"/>
    </source>
</evidence>
<organism evidence="6 7">
    <name type="scientific">Salix suchowensis</name>
    <dbReference type="NCBI Taxonomy" id="1278906"/>
    <lineage>
        <taxon>Eukaryota</taxon>
        <taxon>Viridiplantae</taxon>
        <taxon>Streptophyta</taxon>
        <taxon>Embryophyta</taxon>
        <taxon>Tracheophyta</taxon>
        <taxon>Spermatophyta</taxon>
        <taxon>Magnoliopsida</taxon>
        <taxon>eudicotyledons</taxon>
        <taxon>Gunneridae</taxon>
        <taxon>Pentapetalae</taxon>
        <taxon>rosids</taxon>
        <taxon>fabids</taxon>
        <taxon>Malpighiales</taxon>
        <taxon>Salicaceae</taxon>
        <taxon>Saliceae</taxon>
        <taxon>Salix</taxon>
    </lineage>
</organism>
<name>A0ABQ9A4J8_9ROSI</name>
<keyword evidence="7" id="KW-1185">Reference proteome</keyword>
<dbReference type="PANTHER" id="PTHR13271:SF134">
    <property type="entry name" value="OS01G0976450 PROTEIN"/>
    <property type="match status" value="1"/>
</dbReference>
<feature type="domain" description="SET" evidence="5">
    <location>
        <begin position="64"/>
        <end position="245"/>
    </location>
</feature>
<dbReference type="Proteomes" id="UP001141253">
    <property type="component" value="Chromosome 8"/>
</dbReference>
<dbReference type="SUPFAM" id="SSF81822">
    <property type="entry name" value="RuBisCo LSMT C-terminal, substrate-binding domain"/>
    <property type="match status" value="1"/>
</dbReference>
<gene>
    <name evidence="6" type="ORF">OIU77_012662</name>
</gene>
<sequence length="486" mass="54482">MPLLSSCINPRRSLRQLFTTAHCFSNKLNFSSSPAPEVLLNHHDEECVDFLPWLEGKAGVEISSKLYVGKSACGRSLFASKSIQTGDCILRVPYNVQIAPDNLLPKVASLLDNETGNVAKLAAIILIEQKRGQESEWAPYISCLPKSGEMHSTKIYQIEKDFLKIKAALNHSPEILDSITLEDFMHAYALVRSRAWGSTRGDIADFANHDGVSEAFIINDEDKQVSEVIADRDFAPHEEVLIRYGKFSNATLLLEFGFIVPHNIHDQVQIHIDIPNHDFLGEMKEVRSARGKGKGLPQSLRAFARVLCCNSSQELIDLAMEAAQNDGRLARRPFKDSSREIQAHEILLSRISQLIEEYSVSMKSMEPVAASVCKRFARRRQMALDLLTGELRVLESAHTWLNNYCATLSQHSTTNDDASACGKKFRKKRVNVRKGTREIQQNLSNIDFRRVRCPSPIPVRESKGHWTSKPSHRLTAGDKASTSLYG</sequence>
<dbReference type="PANTHER" id="PTHR13271">
    <property type="entry name" value="UNCHARACTERIZED PUTATIVE METHYLTRANSFERASE"/>
    <property type="match status" value="1"/>
</dbReference>
<dbReference type="PROSITE" id="PS50280">
    <property type="entry name" value="SET"/>
    <property type="match status" value="1"/>
</dbReference>
<protein>
    <recommendedName>
        <fullName evidence="5">SET domain-containing protein</fullName>
    </recommendedName>
</protein>
<evidence type="ECO:0000313" key="7">
    <source>
        <dbReference type="Proteomes" id="UP001141253"/>
    </source>
</evidence>
<dbReference type="EMBL" id="JAPFFI010000023">
    <property type="protein sequence ID" value="KAJ6322862.1"/>
    <property type="molecule type" value="Genomic_DNA"/>
</dbReference>
<evidence type="ECO:0000256" key="4">
    <source>
        <dbReference type="SAM" id="MobiDB-lite"/>
    </source>
</evidence>
<dbReference type="InterPro" id="IPR046341">
    <property type="entry name" value="SET_dom_sf"/>
</dbReference>
<reference evidence="6" key="1">
    <citation type="submission" date="2022-10" db="EMBL/GenBank/DDBJ databases">
        <authorList>
            <person name="Hyden B.L."/>
            <person name="Feng K."/>
            <person name="Yates T."/>
            <person name="Jawdy S."/>
            <person name="Smart L.B."/>
            <person name="Muchero W."/>
        </authorList>
    </citation>
    <scope>NUCLEOTIDE SEQUENCE</scope>
    <source>
        <tissue evidence="6">Shoot tip</tissue>
    </source>
</reference>
<keyword evidence="2" id="KW-0808">Transferase</keyword>
<proteinExistence type="predicted"/>